<dbReference type="PRINTS" id="PR00421">
    <property type="entry name" value="THIOREDOXIN"/>
</dbReference>
<gene>
    <name evidence="6" type="ORF">DES43_11218</name>
</gene>
<sequence>MSGNRQIVCPGCGAINRVPADKPAGAGKCGKCGNALFSGKPLDADAPMFTRQTSRSEIPVLVDVWAPWCGPCRMMAPAFEAAAAILEPDMRLIKLNSEEEQEVAGRLGIRGIPTMLLYVGGREIGRISGAMNTQQIVGWARDQLSRAPAAHKAS</sequence>
<evidence type="ECO:0000256" key="1">
    <source>
        <dbReference type="ARBA" id="ARBA00022448"/>
    </source>
</evidence>
<keyword evidence="7" id="KW-1185">Reference proteome</keyword>
<protein>
    <submittedName>
        <fullName evidence="6">Thioredoxin</fullName>
    </submittedName>
</protein>
<dbReference type="GO" id="GO:0045454">
    <property type="term" value="P:cell redox homeostasis"/>
    <property type="evidence" value="ECO:0007669"/>
    <property type="project" value="TreeGrafter"/>
</dbReference>
<organism evidence="6 7">
    <name type="scientific">Aquamicrobium defluvii</name>
    <dbReference type="NCBI Taxonomy" id="69279"/>
    <lineage>
        <taxon>Bacteria</taxon>
        <taxon>Pseudomonadati</taxon>
        <taxon>Pseudomonadota</taxon>
        <taxon>Alphaproteobacteria</taxon>
        <taxon>Hyphomicrobiales</taxon>
        <taxon>Phyllobacteriaceae</taxon>
        <taxon>Aquamicrobium</taxon>
    </lineage>
</organism>
<dbReference type="CDD" id="cd02947">
    <property type="entry name" value="TRX_family"/>
    <property type="match status" value="1"/>
</dbReference>
<dbReference type="PANTHER" id="PTHR45663:SF11">
    <property type="entry name" value="GEO12009P1"/>
    <property type="match status" value="1"/>
</dbReference>
<dbReference type="PROSITE" id="PS51352">
    <property type="entry name" value="THIOREDOXIN_2"/>
    <property type="match status" value="1"/>
</dbReference>
<dbReference type="Gene3D" id="3.40.30.10">
    <property type="entry name" value="Glutaredoxin"/>
    <property type="match status" value="1"/>
</dbReference>
<dbReference type="GO" id="GO:0015035">
    <property type="term" value="F:protein-disulfide reductase activity"/>
    <property type="evidence" value="ECO:0007669"/>
    <property type="project" value="TreeGrafter"/>
</dbReference>
<dbReference type="Proteomes" id="UP000294958">
    <property type="component" value="Unassembled WGS sequence"/>
</dbReference>
<dbReference type="OrthoDB" id="9790390at2"/>
<dbReference type="RefSeq" id="WP_133675106.1">
    <property type="nucleotide sequence ID" value="NZ_SNZF01000012.1"/>
</dbReference>
<evidence type="ECO:0000256" key="3">
    <source>
        <dbReference type="ARBA" id="ARBA00023157"/>
    </source>
</evidence>
<dbReference type="InterPro" id="IPR017937">
    <property type="entry name" value="Thioredoxin_CS"/>
</dbReference>
<evidence type="ECO:0000313" key="7">
    <source>
        <dbReference type="Proteomes" id="UP000294958"/>
    </source>
</evidence>
<evidence type="ECO:0000313" key="6">
    <source>
        <dbReference type="EMBL" id="TDR34806.1"/>
    </source>
</evidence>
<keyword evidence="1" id="KW-0813">Transport</keyword>
<keyword evidence="4" id="KW-0676">Redox-active center</keyword>
<dbReference type="SUPFAM" id="SSF52833">
    <property type="entry name" value="Thioredoxin-like"/>
    <property type="match status" value="1"/>
</dbReference>
<dbReference type="GO" id="GO:0005829">
    <property type="term" value="C:cytosol"/>
    <property type="evidence" value="ECO:0007669"/>
    <property type="project" value="TreeGrafter"/>
</dbReference>
<dbReference type="PROSITE" id="PS00194">
    <property type="entry name" value="THIOREDOXIN_1"/>
    <property type="match status" value="1"/>
</dbReference>
<dbReference type="PANTHER" id="PTHR45663">
    <property type="entry name" value="GEO12009P1"/>
    <property type="match status" value="1"/>
</dbReference>
<evidence type="ECO:0000256" key="4">
    <source>
        <dbReference type="ARBA" id="ARBA00023284"/>
    </source>
</evidence>
<accession>A0A4R6YEX6</accession>
<evidence type="ECO:0000259" key="5">
    <source>
        <dbReference type="PROSITE" id="PS51352"/>
    </source>
</evidence>
<dbReference type="AlphaFoldDB" id="A0A4R6YEX6"/>
<name>A0A4R6YEX6_9HYPH</name>
<dbReference type="EMBL" id="SNZF01000012">
    <property type="protein sequence ID" value="TDR34806.1"/>
    <property type="molecule type" value="Genomic_DNA"/>
</dbReference>
<dbReference type="Pfam" id="PF00085">
    <property type="entry name" value="Thioredoxin"/>
    <property type="match status" value="1"/>
</dbReference>
<proteinExistence type="predicted"/>
<reference evidence="6 7" key="1">
    <citation type="submission" date="2019-03" db="EMBL/GenBank/DDBJ databases">
        <title>Genomic Encyclopedia of Type Strains, Phase IV (KMG-IV): sequencing the most valuable type-strain genomes for metagenomic binning, comparative biology and taxonomic classification.</title>
        <authorList>
            <person name="Goeker M."/>
        </authorList>
    </citation>
    <scope>NUCLEOTIDE SEQUENCE [LARGE SCALE GENOMIC DNA]</scope>
    <source>
        <strain evidence="6 7">DSM 11603</strain>
    </source>
</reference>
<keyword evidence="3" id="KW-1015">Disulfide bond</keyword>
<dbReference type="Pfam" id="PF21352">
    <property type="entry name" value="Zn_ribbon_Thio2"/>
    <property type="match status" value="1"/>
</dbReference>
<comment type="caution">
    <text evidence="6">The sequence shown here is derived from an EMBL/GenBank/DDBJ whole genome shotgun (WGS) entry which is preliminary data.</text>
</comment>
<dbReference type="InterPro" id="IPR013766">
    <property type="entry name" value="Thioredoxin_domain"/>
</dbReference>
<evidence type="ECO:0000256" key="2">
    <source>
        <dbReference type="ARBA" id="ARBA00022982"/>
    </source>
</evidence>
<dbReference type="Gene3D" id="2.30.30.380">
    <property type="entry name" value="Zn-finger domain of Sec23/24"/>
    <property type="match status" value="1"/>
</dbReference>
<feature type="domain" description="Thioredoxin" evidence="5">
    <location>
        <begin position="40"/>
        <end position="153"/>
    </location>
</feature>
<dbReference type="InterPro" id="IPR036249">
    <property type="entry name" value="Thioredoxin-like_sf"/>
</dbReference>
<dbReference type="NCBIfam" id="NF008229">
    <property type="entry name" value="PRK10996.1"/>
    <property type="match status" value="1"/>
</dbReference>
<keyword evidence="2" id="KW-0249">Electron transport</keyword>
<dbReference type="InterPro" id="IPR049299">
    <property type="entry name" value="Thio2_N"/>
</dbReference>